<name>A0A4Y9K5C0_9PAST</name>
<dbReference type="Gene3D" id="2.40.160.60">
    <property type="entry name" value="Outer membrane protein transport protein (OMPP1/FadL/TodX)"/>
    <property type="match status" value="1"/>
</dbReference>
<dbReference type="OrthoDB" id="19849at2"/>
<dbReference type="AlphaFoldDB" id="A0A4Y9K5C0"/>
<dbReference type="EMBL" id="SPPA01000006">
    <property type="protein sequence ID" value="TFV11947.1"/>
    <property type="molecule type" value="Genomic_DNA"/>
</dbReference>
<evidence type="ECO:0008006" key="11">
    <source>
        <dbReference type="Google" id="ProtNLM"/>
    </source>
</evidence>
<evidence type="ECO:0000256" key="8">
    <source>
        <dbReference type="SAM" id="SignalP"/>
    </source>
</evidence>
<keyword evidence="7" id="KW-0998">Cell outer membrane</keyword>
<accession>A0A4Y9K5C0</accession>
<dbReference type="SUPFAM" id="SSF56935">
    <property type="entry name" value="Porins"/>
    <property type="match status" value="1"/>
</dbReference>
<evidence type="ECO:0000256" key="5">
    <source>
        <dbReference type="ARBA" id="ARBA00022729"/>
    </source>
</evidence>
<sequence>MTKFTKTLLASLVSLSAAGANAAAFQLAEVSTSGLGAAYAGNAAVANDASVIATNPALMTQFKQTEISVGGVLVDGKVDVTGTMGTTVNGNYVALADASHKNVIPRGFIPNLYVVAPINERFAIGGGMNVNYGLKSKYNPDYNAGIFGGNTELKAINLNLSGAYNLGYGFSLGAGLNAIYSQAEVIRHLGFSGKALAQRLNTAAQNPRLAPLAAQLNTAAATLAQMQNGTEISRLSGDEWSFGWNAGLSYDINERNRIGVAYHSAVNVKFKGDYSNAFPTQFNPLINQLSAMGVALPLSQATGGERIPGRLTLHLPAYWEISTYHKLTDKFAMQFSYKRTEWSKFKKLEAYGQSGNVLFSKAENYSDSSRIAIGASYDVSEALTLRAGLAHDENASINNPSISIPDTDRTWYSLGATYRFTPSLSTDIGFAHLRGSKNRFNEDGRGVFEVKSKANLYGLNINYKF</sequence>
<proteinExistence type="inferred from homology"/>
<keyword evidence="6" id="KW-0472">Membrane</keyword>
<dbReference type="Pfam" id="PF03349">
    <property type="entry name" value="Toluene_X"/>
    <property type="match status" value="1"/>
</dbReference>
<evidence type="ECO:0000256" key="7">
    <source>
        <dbReference type="ARBA" id="ARBA00023237"/>
    </source>
</evidence>
<keyword evidence="5 8" id="KW-0732">Signal</keyword>
<evidence type="ECO:0000313" key="9">
    <source>
        <dbReference type="EMBL" id="TFV11947.1"/>
    </source>
</evidence>
<evidence type="ECO:0000256" key="6">
    <source>
        <dbReference type="ARBA" id="ARBA00023136"/>
    </source>
</evidence>
<keyword evidence="3" id="KW-1134">Transmembrane beta strand</keyword>
<feature type="chain" id="PRO_5021469705" description="Transporter" evidence="8">
    <location>
        <begin position="23"/>
        <end position="465"/>
    </location>
</feature>
<dbReference type="RefSeq" id="WP_135055217.1">
    <property type="nucleotide sequence ID" value="NZ_JADGLC010000006.1"/>
</dbReference>
<evidence type="ECO:0000313" key="10">
    <source>
        <dbReference type="Proteomes" id="UP000297396"/>
    </source>
</evidence>
<dbReference type="GO" id="GO:0015483">
    <property type="term" value="F:long-chain fatty acid transporting porin activity"/>
    <property type="evidence" value="ECO:0007669"/>
    <property type="project" value="TreeGrafter"/>
</dbReference>
<keyword evidence="4" id="KW-0812">Transmembrane</keyword>
<evidence type="ECO:0000256" key="4">
    <source>
        <dbReference type="ARBA" id="ARBA00022692"/>
    </source>
</evidence>
<evidence type="ECO:0000256" key="2">
    <source>
        <dbReference type="ARBA" id="ARBA00008163"/>
    </source>
</evidence>
<feature type="signal peptide" evidence="8">
    <location>
        <begin position="1"/>
        <end position="22"/>
    </location>
</feature>
<comment type="caution">
    <text evidence="9">The sequence shown here is derived from an EMBL/GenBank/DDBJ whole genome shotgun (WGS) entry which is preliminary data.</text>
</comment>
<dbReference type="PANTHER" id="PTHR35093">
    <property type="entry name" value="OUTER MEMBRANE PROTEIN NMB0088-RELATED"/>
    <property type="match status" value="1"/>
</dbReference>
<dbReference type="GO" id="GO:0009279">
    <property type="term" value="C:cell outer membrane"/>
    <property type="evidence" value="ECO:0007669"/>
    <property type="project" value="UniProtKB-SubCell"/>
</dbReference>
<dbReference type="Proteomes" id="UP000297396">
    <property type="component" value="Unassembled WGS sequence"/>
</dbReference>
<protein>
    <recommendedName>
        <fullName evidence="11">Transporter</fullName>
    </recommendedName>
</protein>
<comment type="similarity">
    <text evidence="2">Belongs to the OmpP1/FadL family.</text>
</comment>
<evidence type="ECO:0000256" key="3">
    <source>
        <dbReference type="ARBA" id="ARBA00022452"/>
    </source>
</evidence>
<evidence type="ECO:0000256" key="1">
    <source>
        <dbReference type="ARBA" id="ARBA00004571"/>
    </source>
</evidence>
<dbReference type="InterPro" id="IPR005017">
    <property type="entry name" value="OMPP1/FadL/TodX"/>
</dbReference>
<dbReference type="PANTHER" id="PTHR35093:SF3">
    <property type="entry name" value="LONG-CHAIN FATTY ACID TRANSPORT PROTEIN"/>
    <property type="match status" value="1"/>
</dbReference>
<organism evidence="9 10">
    <name type="scientific">Muribacter muris</name>
    <dbReference type="NCBI Taxonomy" id="67855"/>
    <lineage>
        <taxon>Bacteria</taxon>
        <taxon>Pseudomonadati</taxon>
        <taxon>Pseudomonadota</taxon>
        <taxon>Gammaproteobacteria</taxon>
        <taxon>Pasteurellales</taxon>
        <taxon>Pasteurellaceae</taxon>
        <taxon>Muribacter</taxon>
    </lineage>
</organism>
<reference evidence="9 10" key="1">
    <citation type="submission" date="2019-03" db="EMBL/GenBank/DDBJ databases">
        <title>Diversity of the mouse oral microbiome.</title>
        <authorList>
            <person name="Joseph S."/>
            <person name="Aduse-Opoku J."/>
            <person name="Curtis M."/>
            <person name="Wade W."/>
            <person name="Hashim A."/>
        </authorList>
    </citation>
    <scope>NUCLEOTIDE SEQUENCE [LARGE SCALE GENOMIC DNA]</scope>
    <source>
        <strain evidence="9 10">WT12</strain>
    </source>
</reference>
<gene>
    <name evidence="9" type="ORF">E4T80_04170</name>
</gene>
<comment type="subcellular location">
    <subcellularLocation>
        <location evidence="1">Cell outer membrane</location>
        <topology evidence="1">Multi-pass membrane protein</topology>
    </subcellularLocation>
</comment>